<dbReference type="EMBL" id="RYZH01000049">
    <property type="protein sequence ID" value="RUL84361.1"/>
    <property type="molecule type" value="Genomic_DNA"/>
</dbReference>
<gene>
    <name evidence="1" type="ORF">TsocGM_20325</name>
</gene>
<evidence type="ECO:0000313" key="2">
    <source>
        <dbReference type="Proteomes" id="UP000280296"/>
    </source>
</evidence>
<accession>A0A432MF38</accession>
<name>A0A432MF38_9BACT</name>
<protein>
    <submittedName>
        <fullName evidence="1">Uncharacterized protein</fullName>
    </submittedName>
</protein>
<reference evidence="1 2" key="2">
    <citation type="submission" date="2019-01" db="EMBL/GenBank/DDBJ databases">
        <title>Tautonia sociabilis, a novel thermotolerant planctomycete of Isosphaeraceae family, isolated from a 4000 m deep subterranean habitat.</title>
        <authorList>
            <person name="Kovaleva O.L."/>
            <person name="Elcheninov A.G."/>
            <person name="Van Heerden E."/>
            <person name="Toshchakov S.V."/>
            <person name="Novikov A."/>
            <person name="Bonch-Osmolovskaya E.A."/>
            <person name="Kublanov I.V."/>
        </authorList>
    </citation>
    <scope>NUCLEOTIDE SEQUENCE [LARGE SCALE GENOMIC DNA]</scope>
    <source>
        <strain evidence="1 2">GM2012</strain>
    </source>
</reference>
<dbReference type="Proteomes" id="UP000280296">
    <property type="component" value="Unassembled WGS sequence"/>
</dbReference>
<sequence>MKHITHTLSIDLDEALEEELDGVLGEIEGFLDGLRERPWRIPPLRVVVDVPELLAKSKRVALIWTVEDVLAQRPGLSDDQAWQVLRHAAEHIERDFGLKAEYLKEYALQLFGPLPGMSYAVATAIHAVCHITAPDAKFDYQCFLTDCRCVLIRSEVGEHSIIPSTLTSDDVPHLIPLDQVPGNVYAILAKAIAA</sequence>
<organism evidence="1 2">
    <name type="scientific">Tautonia sociabilis</name>
    <dbReference type="NCBI Taxonomy" id="2080755"/>
    <lineage>
        <taxon>Bacteria</taxon>
        <taxon>Pseudomonadati</taxon>
        <taxon>Planctomycetota</taxon>
        <taxon>Planctomycetia</taxon>
        <taxon>Isosphaerales</taxon>
        <taxon>Isosphaeraceae</taxon>
        <taxon>Tautonia</taxon>
    </lineage>
</organism>
<dbReference type="OrthoDB" id="290057at2"/>
<evidence type="ECO:0000313" key="1">
    <source>
        <dbReference type="EMBL" id="RUL84361.1"/>
    </source>
</evidence>
<reference evidence="1 2" key="1">
    <citation type="submission" date="2018-12" db="EMBL/GenBank/DDBJ databases">
        <authorList>
            <person name="Toschakov S.V."/>
        </authorList>
    </citation>
    <scope>NUCLEOTIDE SEQUENCE [LARGE SCALE GENOMIC DNA]</scope>
    <source>
        <strain evidence="1 2">GM2012</strain>
    </source>
</reference>
<dbReference type="RefSeq" id="WP_126727297.1">
    <property type="nucleotide sequence ID" value="NZ_RYZH01000049.1"/>
</dbReference>
<comment type="caution">
    <text evidence="1">The sequence shown here is derived from an EMBL/GenBank/DDBJ whole genome shotgun (WGS) entry which is preliminary data.</text>
</comment>
<keyword evidence="2" id="KW-1185">Reference proteome</keyword>
<proteinExistence type="predicted"/>
<dbReference type="AlphaFoldDB" id="A0A432MF38"/>